<dbReference type="PANTHER" id="PTHR47566:SF1">
    <property type="entry name" value="PROTEIN NUD1"/>
    <property type="match status" value="1"/>
</dbReference>
<evidence type="ECO:0000256" key="3">
    <source>
        <dbReference type="SAM" id="SignalP"/>
    </source>
</evidence>
<sequence length="562" mass="62584">MRTRIFFLLASVFLLISCSSESTSEDLIPSEIDGVHTFQIDFTELKAQSTSQKGTENLEPIFALISVKSSNGSSILNRERVNLIHVNGSYSTSEITLKVGNYRLTEFIVVDENDVVLSMVPYESSAMSQFVANTLPIAFEVSENEVNNTLTENLFTAGFTSTDFGYTGLSMVFPEISDFFELHIDESELQTTKTLTIKSLTGSNFLVDWGDGVVDDYTTSTTDTEEPIELVHIYETAGNYTITINGPIEVIEYFTFMGGEIPNEIYQRQNNLVWVDLTKLKLLKYVGINEGRLSTIDVSGNPVLENLIVFRNNLTSINLSGNPNLKEIFITENSLTSLDITQNPNLERIYVSENQLTTLDLANNKDLALISADKNQLSSLDISNNTKLTHVYLGSNILTNLDTSNNAELISLSVGFNQVTSIDVSNNPLLKFLQINENQISSLDISNNLNLERLDANDNLFTELDISSNEALKSLVIGNNNFQTIDISNNPFLTSLQLANNQFDNEILDEIISILYNNVVLYSLTEGRMYYSDNPGTESIDGGSITKLGEMVDTYQWKIYGN</sequence>
<dbReference type="EMBL" id="WYET01000004">
    <property type="protein sequence ID" value="NVN18244.1"/>
    <property type="molecule type" value="Genomic_DNA"/>
</dbReference>
<keyword evidence="3" id="KW-0732">Signal</keyword>
<evidence type="ECO:0000313" key="4">
    <source>
        <dbReference type="EMBL" id="NVN18244.1"/>
    </source>
</evidence>
<keyword evidence="2" id="KW-0677">Repeat</keyword>
<dbReference type="Gene3D" id="3.80.10.10">
    <property type="entry name" value="Ribonuclease Inhibitor"/>
    <property type="match status" value="2"/>
</dbReference>
<dbReference type="PANTHER" id="PTHR47566">
    <property type="match status" value="1"/>
</dbReference>
<feature type="signal peptide" evidence="3">
    <location>
        <begin position="1"/>
        <end position="24"/>
    </location>
</feature>
<evidence type="ECO:0008006" key="6">
    <source>
        <dbReference type="Google" id="ProtNLM"/>
    </source>
</evidence>
<keyword evidence="1" id="KW-0433">Leucine-rich repeat</keyword>
<dbReference type="RefSeq" id="WP_176620021.1">
    <property type="nucleotide sequence ID" value="NZ_WYET01000004.1"/>
</dbReference>
<dbReference type="SUPFAM" id="SSF52058">
    <property type="entry name" value="L domain-like"/>
    <property type="match status" value="1"/>
</dbReference>
<feature type="chain" id="PRO_5033048317" description="PKD domain-containing protein" evidence="3">
    <location>
        <begin position="25"/>
        <end position="562"/>
    </location>
</feature>
<evidence type="ECO:0000313" key="5">
    <source>
        <dbReference type="Proteomes" id="UP000558089"/>
    </source>
</evidence>
<proteinExistence type="predicted"/>
<dbReference type="InterPro" id="IPR052574">
    <property type="entry name" value="CDIRP"/>
</dbReference>
<organism evidence="4 5">
    <name type="scientific">Flagellimonas chongwuensis</name>
    <dbReference type="NCBI Taxonomy" id="2697365"/>
    <lineage>
        <taxon>Bacteria</taxon>
        <taxon>Pseudomonadati</taxon>
        <taxon>Bacteroidota</taxon>
        <taxon>Flavobacteriia</taxon>
        <taxon>Flavobacteriales</taxon>
        <taxon>Flavobacteriaceae</taxon>
        <taxon>Flagellimonas</taxon>
    </lineage>
</organism>
<keyword evidence="5" id="KW-1185">Reference proteome</keyword>
<dbReference type="InterPro" id="IPR032675">
    <property type="entry name" value="LRR_dom_sf"/>
</dbReference>
<protein>
    <recommendedName>
        <fullName evidence="6">PKD domain-containing protein</fullName>
    </recommendedName>
</protein>
<gene>
    <name evidence="4" type="ORF">GUA46_07815</name>
</gene>
<dbReference type="PROSITE" id="PS51257">
    <property type="entry name" value="PROKAR_LIPOPROTEIN"/>
    <property type="match status" value="1"/>
</dbReference>
<evidence type="ECO:0000256" key="1">
    <source>
        <dbReference type="ARBA" id="ARBA00022614"/>
    </source>
</evidence>
<comment type="caution">
    <text evidence="4">The sequence shown here is derived from an EMBL/GenBank/DDBJ whole genome shotgun (WGS) entry which is preliminary data.</text>
</comment>
<evidence type="ECO:0000256" key="2">
    <source>
        <dbReference type="ARBA" id="ARBA00022737"/>
    </source>
</evidence>
<reference evidence="4 5" key="1">
    <citation type="submission" date="2020-01" db="EMBL/GenBank/DDBJ databases">
        <title>Draft Genome Analysis of Muricauda sp. HICW Isolated from coastal seawater of PR China.</title>
        <authorList>
            <person name="Chen M.-X."/>
        </authorList>
    </citation>
    <scope>NUCLEOTIDE SEQUENCE [LARGE SCALE GENOMIC DNA]</scope>
    <source>
        <strain evidence="4 5">HICW</strain>
    </source>
</reference>
<dbReference type="GO" id="GO:0035591">
    <property type="term" value="F:signaling adaptor activity"/>
    <property type="evidence" value="ECO:0007669"/>
    <property type="project" value="TreeGrafter"/>
</dbReference>
<dbReference type="Proteomes" id="UP000558089">
    <property type="component" value="Unassembled WGS sequence"/>
</dbReference>
<name>A0A850NE01_9FLAO</name>
<accession>A0A850NE01</accession>
<dbReference type="AlphaFoldDB" id="A0A850NE01"/>